<gene>
    <name evidence="2" type="ORF">DZ860_00800</name>
</gene>
<protein>
    <submittedName>
        <fullName evidence="2">YgjV family protein</fullName>
    </submittedName>
</protein>
<evidence type="ECO:0000256" key="1">
    <source>
        <dbReference type="SAM" id="Phobius"/>
    </source>
</evidence>
<accession>A0A3A6R3P9</accession>
<comment type="caution">
    <text evidence="2">The sequence shown here is derived from an EMBL/GenBank/DDBJ whole genome shotgun (WGS) entry which is preliminary data.</text>
</comment>
<dbReference type="PIRSF" id="PIRSF011443">
    <property type="entry name" value="YgjV"/>
    <property type="match status" value="1"/>
</dbReference>
<feature type="transmembrane region" description="Helical" evidence="1">
    <location>
        <begin position="125"/>
        <end position="141"/>
    </location>
</feature>
<feature type="transmembrane region" description="Helical" evidence="1">
    <location>
        <begin position="7"/>
        <end position="28"/>
    </location>
</feature>
<feature type="transmembrane region" description="Helical" evidence="1">
    <location>
        <begin position="74"/>
        <end position="94"/>
    </location>
</feature>
<keyword evidence="1" id="KW-0812">Transmembrane</keyword>
<proteinExistence type="predicted"/>
<keyword evidence="1" id="KW-0472">Membrane</keyword>
<dbReference type="InterPro" id="IPR019629">
    <property type="entry name" value="Uncharacterised_HI1736/YgjV"/>
</dbReference>
<keyword evidence="1" id="KW-1133">Transmembrane helix</keyword>
<dbReference type="OrthoDB" id="7858522at2"/>
<evidence type="ECO:0000313" key="2">
    <source>
        <dbReference type="EMBL" id="RJX75767.1"/>
    </source>
</evidence>
<organism evidence="2 3">
    <name type="scientific">Vibrio sinensis</name>
    <dbReference type="NCBI Taxonomy" id="2302434"/>
    <lineage>
        <taxon>Bacteria</taxon>
        <taxon>Pseudomonadati</taxon>
        <taxon>Pseudomonadota</taxon>
        <taxon>Gammaproteobacteria</taxon>
        <taxon>Vibrionales</taxon>
        <taxon>Vibrionaceae</taxon>
        <taxon>Vibrio</taxon>
    </lineage>
</organism>
<reference evidence="2 3" key="1">
    <citation type="submission" date="2018-08" db="EMBL/GenBank/DDBJ databases">
        <title>Vibrio isolated from the Eastern China Marginal Seas.</title>
        <authorList>
            <person name="Li Y."/>
        </authorList>
    </citation>
    <scope>NUCLEOTIDE SEQUENCE [LARGE SCALE GENOMIC DNA]</scope>
    <source>
        <strain evidence="2 3">BEI233</strain>
    </source>
</reference>
<feature type="transmembrane region" description="Helical" evidence="1">
    <location>
        <begin position="48"/>
        <end position="67"/>
    </location>
</feature>
<dbReference type="Pfam" id="PF10688">
    <property type="entry name" value="Imp-YgjV"/>
    <property type="match status" value="1"/>
</dbReference>
<dbReference type="EMBL" id="QVMU01000001">
    <property type="protein sequence ID" value="RJX75767.1"/>
    <property type="molecule type" value="Genomic_DNA"/>
</dbReference>
<evidence type="ECO:0000313" key="3">
    <source>
        <dbReference type="Proteomes" id="UP000273252"/>
    </source>
</evidence>
<sequence>MENNWVDVFSVTQLLGILSFVIGIAAFYQKDDKRLKVLVLVLNINHMVHYLLLGSVVSAMSSLLSAIRTTTAIFVRNAYVAWGFVSASLIIGYVTSDHLWQLFPIFGTAIGSYAIFMLEGIKMRCWFFVGATCWLINNILIGSIGGVLLEITSISVNLITIIRLYKDQRKLEMNLELK</sequence>
<name>A0A3A6R3P9_9VIBR</name>
<keyword evidence="3" id="KW-1185">Reference proteome</keyword>
<dbReference type="AlphaFoldDB" id="A0A3A6R3P9"/>
<feature type="transmembrane region" description="Helical" evidence="1">
    <location>
        <begin position="100"/>
        <end position="118"/>
    </location>
</feature>
<dbReference type="Proteomes" id="UP000273252">
    <property type="component" value="Unassembled WGS sequence"/>
</dbReference>
<dbReference type="InterPro" id="IPR026267">
    <property type="entry name" value="YgjV"/>
</dbReference>